<sequence>MKIGEITNKTNLPASTLRYYEKKGLLKVDRDKNGRRYYKESDIEWIKFIRRLKETGMLIKDIQHYSELRYVGSITMPERLQILQLHRNYVLEQQLKWTEYLQNLDDKIEFYQQSIKNMTKHNL</sequence>
<dbReference type="CDD" id="cd01109">
    <property type="entry name" value="HTH_YyaN"/>
    <property type="match status" value="1"/>
</dbReference>
<evidence type="ECO:0000313" key="4">
    <source>
        <dbReference type="Proteomes" id="UP000017818"/>
    </source>
</evidence>
<dbReference type="RefSeq" id="WP_009528209.1">
    <property type="nucleotide sequence ID" value="NZ_JH815226.1"/>
</dbReference>
<dbReference type="PRINTS" id="PR00040">
    <property type="entry name" value="HTHMERR"/>
</dbReference>
<evidence type="ECO:0000259" key="2">
    <source>
        <dbReference type="PROSITE" id="PS50937"/>
    </source>
</evidence>
<dbReference type="PANTHER" id="PTHR30204:SF98">
    <property type="entry name" value="HTH-TYPE TRANSCRIPTIONAL REGULATOR ADHR"/>
    <property type="match status" value="1"/>
</dbReference>
<dbReference type="PROSITE" id="PS50937">
    <property type="entry name" value="HTH_MERR_2"/>
    <property type="match status" value="1"/>
</dbReference>
<dbReference type="HOGENOM" id="CLU_060077_8_3_9"/>
<dbReference type="InterPro" id="IPR047057">
    <property type="entry name" value="MerR_fam"/>
</dbReference>
<dbReference type="InterPro" id="IPR000551">
    <property type="entry name" value="MerR-type_HTH_dom"/>
</dbReference>
<dbReference type="OrthoDB" id="9811174at2"/>
<dbReference type="PANTHER" id="PTHR30204">
    <property type="entry name" value="REDOX-CYCLING DRUG-SENSING TRANSCRIPTIONAL ACTIVATOR SOXR"/>
    <property type="match status" value="1"/>
</dbReference>
<evidence type="ECO:0000256" key="1">
    <source>
        <dbReference type="ARBA" id="ARBA00023125"/>
    </source>
</evidence>
<dbReference type="SUPFAM" id="SSF46955">
    <property type="entry name" value="Putative DNA-binding domain"/>
    <property type="match status" value="1"/>
</dbReference>
<evidence type="ECO:0000313" key="3">
    <source>
        <dbReference type="EMBL" id="EHL17005.1"/>
    </source>
</evidence>
<dbReference type="Proteomes" id="UP000017818">
    <property type="component" value="Unassembled WGS sequence"/>
</dbReference>
<comment type="caution">
    <text evidence="3">The sequence shown here is derived from an EMBL/GenBank/DDBJ whole genome shotgun (WGS) entry which is preliminary data.</text>
</comment>
<dbReference type="InterPro" id="IPR009061">
    <property type="entry name" value="DNA-bd_dom_put_sf"/>
</dbReference>
<gene>
    <name evidence="3" type="ORF">HMPREF9630_01790</name>
</gene>
<accession>V9HP61</accession>
<dbReference type="GO" id="GO:0003700">
    <property type="term" value="F:DNA-binding transcription factor activity"/>
    <property type="evidence" value="ECO:0007669"/>
    <property type="project" value="InterPro"/>
</dbReference>
<dbReference type="EMBL" id="AFZF02000016">
    <property type="protein sequence ID" value="EHL17005.1"/>
    <property type="molecule type" value="Genomic_DNA"/>
</dbReference>
<dbReference type="SMART" id="SM00422">
    <property type="entry name" value="HTH_MERR"/>
    <property type="match status" value="1"/>
</dbReference>
<feature type="domain" description="HTH merR-type" evidence="2">
    <location>
        <begin position="1"/>
        <end position="68"/>
    </location>
</feature>
<dbReference type="Gene3D" id="1.10.1660.10">
    <property type="match status" value="1"/>
</dbReference>
<dbReference type="GO" id="GO:0003677">
    <property type="term" value="F:DNA binding"/>
    <property type="evidence" value="ECO:0007669"/>
    <property type="project" value="UniProtKB-KW"/>
</dbReference>
<protein>
    <recommendedName>
        <fullName evidence="2">HTH merR-type domain-containing protein</fullName>
    </recommendedName>
</protein>
<name>V9HP61_9FIRM</name>
<dbReference type="Pfam" id="PF13411">
    <property type="entry name" value="MerR_1"/>
    <property type="match status" value="1"/>
</dbReference>
<proteinExistence type="predicted"/>
<keyword evidence="1" id="KW-0238">DNA-binding</keyword>
<organism evidence="3 4">
    <name type="scientific">Peptoanaerobacter stomatis</name>
    <dbReference type="NCBI Taxonomy" id="796937"/>
    <lineage>
        <taxon>Bacteria</taxon>
        <taxon>Bacillati</taxon>
        <taxon>Bacillota</taxon>
        <taxon>Clostridia</taxon>
        <taxon>Peptostreptococcales</taxon>
        <taxon>Filifactoraceae</taxon>
        <taxon>Peptoanaerobacter</taxon>
    </lineage>
</organism>
<reference evidence="3 4" key="1">
    <citation type="submission" date="2012-05" db="EMBL/GenBank/DDBJ databases">
        <title>The Genome Sequence of Eubacteriaceae bacterium CM2.</title>
        <authorList>
            <consortium name="The Broad Institute Genome Sequencing Platform"/>
            <person name="Earl A."/>
            <person name="Ward D."/>
            <person name="Feldgarden M."/>
            <person name="Gevers D."/>
            <person name="Sizova M."/>
            <person name="Hazen A."/>
            <person name="Epstein S."/>
            <person name="Walker B."/>
            <person name="Young S.K."/>
            <person name="Zeng Q."/>
            <person name="Gargeya S."/>
            <person name="Fitzgerald M."/>
            <person name="Haas B."/>
            <person name="Abouelleil A."/>
            <person name="Alvarado L."/>
            <person name="Arachchi H.M."/>
            <person name="Berlin A."/>
            <person name="Chapman S.B."/>
            <person name="Goldberg J."/>
            <person name="Griggs A."/>
            <person name="Gujja S."/>
            <person name="Hansen M."/>
            <person name="Howarth C."/>
            <person name="Imamovic A."/>
            <person name="Larimer J."/>
            <person name="McCowen C."/>
            <person name="Montmayeur A."/>
            <person name="Murphy C."/>
            <person name="Neiman D."/>
            <person name="Pearson M."/>
            <person name="Priest M."/>
            <person name="Roberts A."/>
            <person name="Saif S."/>
            <person name="Shea T."/>
            <person name="Sisk P."/>
            <person name="Sykes S."/>
            <person name="Wortman J."/>
            <person name="Nusbaum C."/>
            <person name="Birren B."/>
        </authorList>
    </citation>
    <scope>NUCLEOTIDE SEQUENCE [LARGE SCALE GENOMIC DNA]</scope>
    <source>
        <strain evidence="3 4">CM2</strain>
    </source>
</reference>
<dbReference type="AlphaFoldDB" id="V9HP61"/>